<dbReference type="SUPFAM" id="SSF46785">
    <property type="entry name" value="Winged helix' DNA-binding domain"/>
    <property type="match status" value="1"/>
</dbReference>
<dbReference type="Pfam" id="PF07729">
    <property type="entry name" value="FCD"/>
    <property type="match status" value="1"/>
</dbReference>
<dbReference type="PANTHER" id="PTHR43537:SF5">
    <property type="entry name" value="UXU OPERON TRANSCRIPTIONAL REGULATOR"/>
    <property type="match status" value="1"/>
</dbReference>
<gene>
    <name evidence="5" type="ORF">C8E99_3079</name>
</gene>
<proteinExistence type="predicted"/>
<dbReference type="SUPFAM" id="SSF48008">
    <property type="entry name" value="GntR ligand-binding domain-like"/>
    <property type="match status" value="1"/>
</dbReference>
<protein>
    <submittedName>
        <fullName evidence="5">DNA-binding FadR family transcriptional regulator</fullName>
    </submittedName>
</protein>
<dbReference type="SMART" id="SM00345">
    <property type="entry name" value="HTH_GNTR"/>
    <property type="match status" value="1"/>
</dbReference>
<dbReference type="OrthoDB" id="3567645at2"/>
<dbReference type="PRINTS" id="PR00035">
    <property type="entry name" value="HTHGNTR"/>
</dbReference>
<keyword evidence="6" id="KW-1185">Reference proteome</keyword>
<dbReference type="RefSeq" id="WP_115933029.1">
    <property type="nucleotide sequence ID" value="NZ_QREH01000001.1"/>
</dbReference>
<evidence type="ECO:0000259" key="4">
    <source>
        <dbReference type="PROSITE" id="PS50949"/>
    </source>
</evidence>
<dbReference type="InterPro" id="IPR011711">
    <property type="entry name" value="GntR_C"/>
</dbReference>
<organism evidence="5 6">
    <name type="scientific">Citricoccus muralis</name>
    <dbReference type="NCBI Taxonomy" id="169134"/>
    <lineage>
        <taxon>Bacteria</taxon>
        <taxon>Bacillati</taxon>
        <taxon>Actinomycetota</taxon>
        <taxon>Actinomycetes</taxon>
        <taxon>Micrococcales</taxon>
        <taxon>Micrococcaceae</taxon>
        <taxon>Citricoccus</taxon>
    </lineage>
</organism>
<keyword evidence="1" id="KW-0805">Transcription regulation</keyword>
<name>A0A3D9LFP0_9MICC</name>
<dbReference type="Gene3D" id="1.20.120.530">
    <property type="entry name" value="GntR ligand-binding domain-like"/>
    <property type="match status" value="1"/>
</dbReference>
<keyword evidence="3" id="KW-0804">Transcription</keyword>
<dbReference type="InterPro" id="IPR036390">
    <property type="entry name" value="WH_DNA-bd_sf"/>
</dbReference>
<dbReference type="PROSITE" id="PS50949">
    <property type="entry name" value="HTH_GNTR"/>
    <property type="match status" value="1"/>
</dbReference>
<reference evidence="5 6" key="1">
    <citation type="submission" date="2018-07" db="EMBL/GenBank/DDBJ databases">
        <title>Sequencing the genomes of 1000 actinobacteria strains.</title>
        <authorList>
            <person name="Klenk H.-P."/>
        </authorList>
    </citation>
    <scope>NUCLEOTIDE SEQUENCE [LARGE SCALE GENOMIC DNA]</scope>
    <source>
        <strain evidence="5 6">DSM 14442</strain>
    </source>
</reference>
<dbReference type="EMBL" id="QREH01000001">
    <property type="protein sequence ID" value="REE05208.1"/>
    <property type="molecule type" value="Genomic_DNA"/>
</dbReference>
<dbReference type="Pfam" id="PF00392">
    <property type="entry name" value="GntR"/>
    <property type="match status" value="1"/>
</dbReference>
<feature type="domain" description="HTH gntR-type" evidence="4">
    <location>
        <begin position="4"/>
        <end position="76"/>
    </location>
</feature>
<keyword evidence="2 5" id="KW-0238">DNA-binding</keyword>
<sequence>MPAPRAYTAILAWLEDQLRTGVISVGEKLPGERHLAEQFEISRASVREAIRVLDAMGLVRSTTGSGPSAGAVVISEPSTALAWALRMHIATQALPIGDIVQARLLLETQAALESEKRPDSPDRRRILEEAARLLDEMDAPGLPTDRFHASDAQFHILLTSLAGNVVVETMMASLREATIGYVQETVSGLERWPEVSCTLQEQHRGVLQAVRERRGEDAAEALRHHITWFYGLSDHR</sequence>
<comment type="caution">
    <text evidence="5">The sequence shown here is derived from an EMBL/GenBank/DDBJ whole genome shotgun (WGS) entry which is preliminary data.</text>
</comment>
<dbReference type="Proteomes" id="UP000256727">
    <property type="component" value="Unassembled WGS sequence"/>
</dbReference>
<dbReference type="InterPro" id="IPR000524">
    <property type="entry name" value="Tscrpt_reg_HTH_GntR"/>
</dbReference>
<dbReference type="GO" id="GO:0003677">
    <property type="term" value="F:DNA binding"/>
    <property type="evidence" value="ECO:0007669"/>
    <property type="project" value="UniProtKB-KW"/>
</dbReference>
<accession>A0A3D9LFP0</accession>
<evidence type="ECO:0000256" key="1">
    <source>
        <dbReference type="ARBA" id="ARBA00023015"/>
    </source>
</evidence>
<dbReference type="Gene3D" id="1.10.10.10">
    <property type="entry name" value="Winged helix-like DNA-binding domain superfamily/Winged helix DNA-binding domain"/>
    <property type="match status" value="1"/>
</dbReference>
<dbReference type="SMART" id="SM00895">
    <property type="entry name" value="FCD"/>
    <property type="match status" value="1"/>
</dbReference>
<evidence type="ECO:0000313" key="6">
    <source>
        <dbReference type="Proteomes" id="UP000256727"/>
    </source>
</evidence>
<dbReference type="AlphaFoldDB" id="A0A3D9LFP0"/>
<dbReference type="PANTHER" id="PTHR43537">
    <property type="entry name" value="TRANSCRIPTIONAL REGULATOR, GNTR FAMILY"/>
    <property type="match status" value="1"/>
</dbReference>
<evidence type="ECO:0000256" key="2">
    <source>
        <dbReference type="ARBA" id="ARBA00023125"/>
    </source>
</evidence>
<dbReference type="InterPro" id="IPR008920">
    <property type="entry name" value="TF_FadR/GntR_C"/>
</dbReference>
<evidence type="ECO:0000313" key="5">
    <source>
        <dbReference type="EMBL" id="REE05208.1"/>
    </source>
</evidence>
<dbReference type="CDD" id="cd07377">
    <property type="entry name" value="WHTH_GntR"/>
    <property type="match status" value="1"/>
</dbReference>
<evidence type="ECO:0000256" key="3">
    <source>
        <dbReference type="ARBA" id="ARBA00023163"/>
    </source>
</evidence>
<dbReference type="GO" id="GO:0003700">
    <property type="term" value="F:DNA-binding transcription factor activity"/>
    <property type="evidence" value="ECO:0007669"/>
    <property type="project" value="InterPro"/>
</dbReference>
<dbReference type="InterPro" id="IPR036388">
    <property type="entry name" value="WH-like_DNA-bd_sf"/>
</dbReference>